<keyword evidence="4 10" id="KW-0479">Metal-binding</keyword>
<dbReference type="HAMAP" id="MF_00379">
    <property type="entry name" value="GTPase_MnmE"/>
    <property type="match status" value="1"/>
</dbReference>
<feature type="binding site" evidence="10">
    <location>
        <position position="255"/>
    </location>
    <ligand>
        <name>K(+)</name>
        <dbReference type="ChEBI" id="CHEBI:29103"/>
    </ligand>
</feature>
<keyword evidence="5 10" id="KW-0547">Nucleotide-binding</keyword>
<dbReference type="InterPro" id="IPR027266">
    <property type="entry name" value="TrmE/GcvT-like"/>
</dbReference>
<dbReference type="OrthoDB" id="9805918at2"/>
<evidence type="ECO:0000256" key="2">
    <source>
        <dbReference type="ARBA" id="ARBA00022490"/>
    </source>
</evidence>
<dbReference type="InterPro" id="IPR005225">
    <property type="entry name" value="Small_GTP-bd"/>
</dbReference>
<dbReference type="GO" id="GO:0030488">
    <property type="term" value="P:tRNA methylation"/>
    <property type="evidence" value="ECO:0007669"/>
    <property type="project" value="TreeGrafter"/>
</dbReference>
<evidence type="ECO:0000256" key="8">
    <source>
        <dbReference type="ARBA" id="ARBA00022958"/>
    </source>
</evidence>
<dbReference type="EMBL" id="WSRP01000041">
    <property type="protein sequence ID" value="MVX57697.1"/>
    <property type="molecule type" value="Genomic_DNA"/>
</dbReference>
<dbReference type="CDD" id="cd14858">
    <property type="entry name" value="TrmE_N"/>
    <property type="match status" value="1"/>
</dbReference>
<dbReference type="GO" id="GO:0005829">
    <property type="term" value="C:cytosol"/>
    <property type="evidence" value="ECO:0007669"/>
    <property type="project" value="TreeGrafter"/>
</dbReference>
<name>A0A6L6YJ75_9BURK</name>
<dbReference type="InterPro" id="IPR027417">
    <property type="entry name" value="P-loop_NTPase"/>
</dbReference>
<protein>
    <recommendedName>
        <fullName evidence="10">tRNA modification GTPase MnmE</fullName>
        <ecNumber evidence="10">3.6.-.-</ecNumber>
    </recommendedName>
</protein>
<dbReference type="NCBIfam" id="NF003661">
    <property type="entry name" value="PRK05291.1-3"/>
    <property type="match status" value="1"/>
</dbReference>
<dbReference type="Pfam" id="PF01926">
    <property type="entry name" value="MMR_HSR1"/>
    <property type="match status" value="1"/>
</dbReference>
<dbReference type="FunFam" id="3.40.50.300:FF:001376">
    <property type="entry name" value="tRNA modification GTPase MnmE"/>
    <property type="match status" value="1"/>
</dbReference>
<dbReference type="InterPro" id="IPR004520">
    <property type="entry name" value="GTPase_MnmE"/>
</dbReference>
<dbReference type="InterPro" id="IPR006073">
    <property type="entry name" value="GTP-bd"/>
</dbReference>
<keyword evidence="9 10" id="KW-0342">GTP-binding</keyword>
<dbReference type="NCBIfam" id="TIGR00231">
    <property type="entry name" value="small_GTP"/>
    <property type="match status" value="1"/>
</dbReference>
<dbReference type="EC" id="3.6.-.-" evidence="10"/>
<dbReference type="AlphaFoldDB" id="A0A6L6YJ75"/>
<feature type="binding site" evidence="10">
    <location>
        <begin position="278"/>
        <end position="281"/>
    </location>
    <ligand>
        <name>GTP</name>
        <dbReference type="ChEBI" id="CHEBI:37565"/>
    </ligand>
</feature>
<evidence type="ECO:0000256" key="5">
    <source>
        <dbReference type="ARBA" id="ARBA00022741"/>
    </source>
</evidence>
<dbReference type="RefSeq" id="WP_160336111.1">
    <property type="nucleotide sequence ID" value="NZ_WSRP01000041.1"/>
</dbReference>
<feature type="binding site" evidence="10">
    <location>
        <begin position="234"/>
        <end position="239"/>
    </location>
    <ligand>
        <name>GTP</name>
        <dbReference type="ChEBI" id="CHEBI:37565"/>
    </ligand>
</feature>
<dbReference type="InterPro" id="IPR025867">
    <property type="entry name" value="MnmE_helical"/>
</dbReference>
<gene>
    <name evidence="10 13" type="primary">mnmE</name>
    <name evidence="10" type="synonym">trmE</name>
    <name evidence="13" type="ORF">E5987_10905</name>
</gene>
<evidence type="ECO:0000256" key="3">
    <source>
        <dbReference type="ARBA" id="ARBA00022694"/>
    </source>
</evidence>
<keyword evidence="14" id="KW-1185">Reference proteome</keyword>
<dbReference type="SUPFAM" id="SSF52540">
    <property type="entry name" value="P-loop containing nucleoside triphosphate hydrolases"/>
    <property type="match status" value="1"/>
</dbReference>
<organism evidence="13 14">
    <name type="scientific">Parasutterella muris</name>
    <dbReference type="NCBI Taxonomy" id="2565572"/>
    <lineage>
        <taxon>Bacteria</taxon>
        <taxon>Pseudomonadati</taxon>
        <taxon>Pseudomonadota</taxon>
        <taxon>Betaproteobacteria</taxon>
        <taxon>Burkholderiales</taxon>
        <taxon>Sutterellaceae</taxon>
        <taxon>Parasutterella</taxon>
    </lineage>
</organism>
<dbReference type="GO" id="GO:0002098">
    <property type="term" value="P:tRNA wobble uridine modification"/>
    <property type="evidence" value="ECO:0007669"/>
    <property type="project" value="TreeGrafter"/>
</dbReference>
<evidence type="ECO:0000256" key="9">
    <source>
        <dbReference type="ARBA" id="ARBA00023134"/>
    </source>
</evidence>
<comment type="function">
    <text evidence="10">Exhibits a very high intrinsic GTPase hydrolysis rate. Involved in the addition of a carboxymethylaminomethyl (cmnm) group at the wobble position (U34) of certain tRNAs, forming tRNA-cmnm(5)s(2)U34.</text>
</comment>
<dbReference type="Pfam" id="PF12631">
    <property type="entry name" value="MnmE_helical"/>
    <property type="match status" value="1"/>
</dbReference>
<dbReference type="PRINTS" id="PR00449">
    <property type="entry name" value="RASTRNSFRMNG"/>
</dbReference>
<keyword evidence="2 10" id="KW-0963">Cytoplasm</keyword>
<proteinExistence type="inferred from homology"/>
<dbReference type="Gene3D" id="1.20.120.430">
    <property type="entry name" value="tRNA modification GTPase MnmE domain 2"/>
    <property type="match status" value="1"/>
</dbReference>
<dbReference type="NCBIfam" id="TIGR00450">
    <property type="entry name" value="mnmE_trmE_thdF"/>
    <property type="match status" value="1"/>
</dbReference>
<sequence>MSDSKSTPIIAIATGNGNAGIGILRLSGPQKSVTEISSKLFSGKKLESRYAYLLPIHDKDGEIIDRGIVIFFAAPFSYTGESVLEIQVHGGRASLEFIQNELLDRFSDLGLRLANPGEFTERAFLNGKIDLIQAEATADLIEASTLQSVKAASRSLRGDFSKEISKLNDELINLRVEVEAMLDFPEEEIDFINQYGSRDKIESIKKHLEDIIKNAKQGEILRDGLRVAIIGETNVGKSSLLNALAGEEVAIVSDIAGTTRDRIKTSINISGVLFHFVDTAGIRETNDAIEKIGIERSKQEISNADIVLQILDVTSLNDEDHKKLDDLLHTIKKEDVPVIRVFNKSDLLDSSQHSISIVSRETVISTSAVTGAGLQELKNALVKLSGVTDNYSVYSARERHLNLLKAASLHLNQASDFIKSNNPQLELFAEELRESSDNLGEIIGKTTSDDLLGKIFSGFCIGK</sequence>
<dbReference type="GO" id="GO:0046872">
    <property type="term" value="F:metal ion binding"/>
    <property type="evidence" value="ECO:0007669"/>
    <property type="project" value="UniProtKB-KW"/>
</dbReference>
<feature type="binding site" evidence="10">
    <location>
        <position position="238"/>
    </location>
    <ligand>
        <name>Mg(2+)</name>
        <dbReference type="ChEBI" id="CHEBI:18420"/>
    </ligand>
</feature>
<dbReference type="InterPro" id="IPR018948">
    <property type="entry name" value="GTP-bd_TrmE_N"/>
</dbReference>
<dbReference type="CDD" id="cd04164">
    <property type="entry name" value="trmE"/>
    <property type="match status" value="1"/>
</dbReference>
<feature type="binding site" evidence="10">
    <location>
        <begin position="253"/>
        <end position="259"/>
    </location>
    <ligand>
        <name>GTP</name>
        <dbReference type="ChEBI" id="CHEBI:37565"/>
    </ligand>
</feature>
<dbReference type="InterPro" id="IPR031168">
    <property type="entry name" value="G_TrmE"/>
</dbReference>
<comment type="cofactor">
    <cofactor evidence="10">
        <name>K(+)</name>
        <dbReference type="ChEBI" id="CHEBI:29103"/>
    </cofactor>
    <text evidence="10">Binds 1 potassium ion per subunit.</text>
</comment>
<dbReference type="Pfam" id="PF10396">
    <property type="entry name" value="TrmE_N"/>
    <property type="match status" value="1"/>
</dbReference>
<evidence type="ECO:0000259" key="12">
    <source>
        <dbReference type="PROSITE" id="PS51709"/>
    </source>
</evidence>
<accession>A0A6L6YJ75</accession>
<keyword evidence="7 10" id="KW-0460">Magnesium</keyword>
<feature type="binding site" evidence="10">
    <location>
        <position position="253"/>
    </location>
    <ligand>
        <name>K(+)</name>
        <dbReference type="ChEBI" id="CHEBI:29103"/>
    </ligand>
</feature>
<evidence type="ECO:0000313" key="13">
    <source>
        <dbReference type="EMBL" id="MVX57697.1"/>
    </source>
</evidence>
<feature type="binding site" evidence="10">
    <location>
        <position position="128"/>
    </location>
    <ligand>
        <name>(6S)-5-formyl-5,6,7,8-tetrahydrofolate</name>
        <dbReference type="ChEBI" id="CHEBI:57457"/>
    </ligand>
</feature>
<comment type="subcellular location">
    <subcellularLocation>
        <location evidence="10">Cytoplasm</location>
    </subcellularLocation>
</comment>
<keyword evidence="3 10" id="KW-0819">tRNA processing</keyword>
<evidence type="ECO:0000256" key="1">
    <source>
        <dbReference type="ARBA" id="ARBA00011043"/>
    </source>
</evidence>
<feature type="binding site" evidence="10">
    <location>
        <position position="463"/>
    </location>
    <ligand>
        <name>(6S)-5-formyl-5,6,7,8-tetrahydrofolate</name>
        <dbReference type="ChEBI" id="CHEBI:57457"/>
    </ligand>
</feature>
<comment type="similarity">
    <text evidence="1 10 11">Belongs to the TRAFAC class TrmE-Era-EngA-EngB-Septin-like GTPase superfamily. TrmE GTPase family.</text>
</comment>
<evidence type="ECO:0000256" key="7">
    <source>
        <dbReference type="ARBA" id="ARBA00022842"/>
    </source>
</evidence>
<dbReference type="PROSITE" id="PS51709">
    <property type="entry name" value="G_TRME"/>
    <property type="match status" value="1"/>
</dbReference>
<evidence type="ECO:0000256" key="6">
    <source>
        <dbReference type="ARBA" id="ARBA00022801"/>
    </source>
</evidence>
<feature type="binding site" evidence="10">
    <location>
        <position position="258"/>
    </location>
    <ligand>
        <name>K(+)</name>
        <dbReference type="ChEBI" id="CHEBI:29103"/>
    </ligand>
</feature>
<feature type="domain" description="TrmE-type G" evidence="12">
    <location>
        <begin position="224"/>
        <end position="386"/>
    </location>
</feature>
<evidence type="ECO:0000256" key="10">
    <source>
        <dbReference type="HAMAP-Rule" id="MF_00379"/>
    </source>
</evidence>
<dbReference type="PANTHER" id="PTHR42714">
    <property type="entry name" value="TRNA MODIFICATION GTPASE GTPBP3"/>
    <property type="match status" value="1"/>
</dbReference>
<comment type="subunit">
    <text evidence="10">Homodimer. Heterotetramer of two MnmE and two MnmG subunits.</text>
</comment>
<dbReference type="GO" id="GO:0005525">
    <property type="term" value="F:GTP binding"/>
    <property type="evidence" value="ECO:0007669"/>
    <property type="project" value="UniProtKB-UniRule"/>
</dbReference>
<dbReference type="InterPro" id="IPR027368">
    <property type="entry name" value="MnmE_dom2"/>
</dbReference>
<reference evidence="13 14" key="1">
    <citation type="submission" date="2019-12" db="EMBL/GenBank/DDBJ databases">
        <title>Microbes associate with the intestines of laboratory mice.</title>
        <authorList>
            <person name="Navarre W."/>
            <person name="Wong E."/>
        </authorList>
    </citation>
    <scope>NUCLEOTIDE SEQUENCE [LARGE SCALE GENOMIC DNA]</scope>
    <source>
        <strain evidence="13 14">NM82_D38</strain>
    </source>
</reference>
<dbReference type="Proteomes" id="UP000472580">
    <property type="component" value="Unassembled WGS sequence"/>
</dbReference>
<comment type="caution">
    <text evidence="13">The sequence shown here is derived from an EMBL/GenBank/DDBJ whole genome shotgun (WGS) entry which is preliminary data.</text>
</comment>
<dbReference type="GO" id="GO:0003924">
    <property type="term" value="F:GTPase activity"/>
    <property type="evidence" value="ECO:0007669"/>
    <property type="project" value="UniProtKB-UniRule"/>
</dbReference>
<dbReference type="Gene3D" id="3.30.1360.120">
    <property type="entry name" value="Probable tRNA modification gtpase trme, domain 1"/>
    <property type="match status" value="1"/>
</dbReference>
<evidence type="ECO:0000313" key="14">
    <source>
        <dbReference type="Proteomes" id="UP000472580"/>
    </source>
</evidence>
<feature type="binding site" evidence="10">
    <location>
        <position position="85"/>
    </location>
    <ligand>
        <name>(6S)-5-formyl-5,6,7,8-tetrahydrofolate</name>
        <dbReference type="ChEBI" id="CHEBI:57457"/>
    </ligand>
</feature>
<evidence type="ECO:0000256" key="4">
    <source>
        <dbReference type="ARBA" id="ARBA00022723"/>
    </source>
</evidence>
<evidence type="ECO:0000256" key="11">
    <source>
        <dbReference type="RuleBase" id="RU003313"/>
    </source>
</evidence>
<feature type="binding site" evidence="10">
    <location>
        <position position="259"/>
    </location>
    <ligand>
        <name>Mg(2+)</name>
        <dbReference type="ChEBI" id="CHEBI:18420"/>
    </ligand>
</feature>
<feature type="binding site" evidence="10">
    <location>
        <position position="234"/>
    </location>
    <ligand>
        <name>K(+)</name>
        <dbReference type="ChEBI" id="CHEBI:29103"/>
    </ligand>
</feature>
<keyword evidence="6 10" id="KW-0378">Hydrolase</keyword>
<comment type="caution">
    <text evidence="10">Lacks conserved residue(s) required for the propagation of feature annotation.</text>
</comment>
<feature type="binding site" evidence="10">
    <location>
        <position position="25"/>
    </location>
    <ligand>
        <name>(6S)-5-formyl-5,6,7,8-tetrahydrofolate</name>
        <dbReference type="ChEBI" id="CHEBI:57457"/>
    </ligand>
</feature>
<dbReference type="Gene3D" id="3.40.50.300">
    <property type="entry name" value="P-loop containing nucleotide triphosphate hydrolases"/>
    <property type="match status" value="1"/>
</dbReference>
<dbReference type="PANTHER" id="PTHR42714:SF2">
    <property type="entry name" value="TRNA MODIFICATION GTPASE GTPBP3, MITOCHONDRIAL"/>
    <property type="match status" value="1"/>
</dbReference>
<keyword evidence="8 10" id="KW-0630">Potassium</keyword>